<dbReference type="InterPro" id="IPR002933">
    <property type="entry name" value="Peptidase_M20"/>
</dbReference>
<dbReference type="Gene3D" id="3.40.630.10">
    <property type="entry name" value="Zn peptidases"/>
    <property type="match status" value="1"/>
</dbReference>
<dbReference type="SUPFAM" id="SSF53187">
    <property type="entry name" value="Zn-dependent exopeptidases"/>
    <property type="match status" value="1"/>
</dbReference>
<keyword evidence="6" id="KW-1185">Reference proteome</keyword>
<dbReference type="AlphaFoldDB" id="A0A2W0H5R9"/>
<feature type="binding site" evidence="3">
    <location>
        <position position="91"/>
    </location>
    <ligand>
        <name>Zn(2+)</name>
        <dbReference type="ChEBI" id="CHEBI:29105"/>
        <label>1</label>
    </ligand>
</feature>
<dbReference type="SUPFAM" id="SSF55031">
    <property type="entry name" value="Bacterial exopeptidase dimerisation domain"/>
    <property type="match status" value="1"/>
</dbReference>
<comment type="caution">
    <text evidence="5">The sequence shown here is derived from an EMBL/GenBank/DDBJ whole genome shotgun (WGS) entry which is preliminary data.</text>
</comment>
<feature type="binding site" evidence="3">
    <location>
        <position position="91"/>
    </location>
    <ligand>
        <name>Zn(2+)</name>
        <dbReference type="ChEBI" id="CHEBI:29105"/>
        <label>2</label>
    </ligand>
</feature>
<dbReference type="RefSeq" id="WP_110516006.1">
    <property type="nucleotide sequence ID" value="NZ_PDOF01000001.1"/>
</dbReference>
<feature type="binding site" evidence="3">
    <location>
        <position position="379"/>
    </location>
    <ligand>
        <name>Zn(2+)</name>
        <dbReference type="ChEBI" id="CHEBI:29105"/>
        <label>2</label>
    </ligand>
</feature>
<feature type="domain" description="Peptidase M20 dimerisation" evidence="4">
    <location>
        <begin position="207"/>
        <end position="306"/>
    </location>
</feature>
<dbReference type="EMBL" id="PDOF01000001">
    <property type="protein sequence ID" value="PYZ97183.1"/>
    <property type="molecule type" value="Genomic_DNA"/>
</dbReference>
<feature type="binding site" evidence="3">
    <location>
        <position position="187"/>
    </location>
    <ligand>
        <name>Zn(2+)</name>
        <dbReference type="ChEBI" id="CHEBI:29105"/>
        <label>1</label>
    </ligand>
</feature>
<evidence type="ECO:0000313" key="5">
    <source>
        <dbReference type="EMBL" id="PYZ97183.1"/>
    </source>
</evidence>
<dbReference type="CDD" id="cd03884">
    <property type="entry name" value="M20_bAS"/>
    <property type="match status" value="1"/>
</dbReference>
<accession>A0A2W0H5R9</accession>
<organism evidence="5 6">
    <name type="scientific">Alteribacter lacisalsi</name>
    <dbReference type="NCBI Taxonomy" id="2045244"/>
    <lineage>
        <taxon>Bacteria</taxon>
        <taxon>Bacillati</taxon>
        <taxon>Bacillota</taxon>
        <taxon>Bacilli</taxon>
        <taxon>Bacillales</taxon>
        <taxon>Bacillaceae</taxon>
        <taxon>Alteribacter</taxon>
    </lineage>
</organism>
<feature type="binding site" evidence="3">
    <location>
        <position position="80"/>
    </location>
    <ligand>
        <name>Zn(2+)</name>
        <dbReference type="ChEBI" id="CHEBI:29105"/>
        <label>1</label>
    </ligand>
</feature>
<proteinExistence type="inferred from homology"/>
<evidence type="ECO:0000256" key="3">
    <source>
        <dbReference type="PIRSR" id="PIRSR001235-1"/>
    </source>
</evidence>
<keyword evidence="2 5" id="KW-0378">Hydrolase</keyword>
<dbReference type="GO" id="GO:0016813">
    <property type="term" value="F:hydrolase activity, acting on carbon-nitrogen (but not peptide) bonds, in linear amidines"/>
    <property type="evidence" value="ECO:0007669"/>
    <property type="project" value="InterPro"/>
</dbReference>
<keyword evidence="3" id="KW-0479">Metal-binding</keyword>
<comment type="similarity">
    <text evidence="1">Belongs to the peptidase M20 family.</text>
</comment>
<dbReference type="InterPro" id="IPR010158">
    <property type="entry name" value="Amidase_Cbmase"/>
</dbReference>
<dbReference type="Pfam" id="PF01546">
    <property type="entry name" value="Peptidase_M20"/>
    <property type="match status" value="1"/>
</dbReference>
<dbReference type="Pfam" id="PF07687">
    <property type="entry name" value="M20_dimer"/>
    <property type="match status" value="1"/>
</dbReference>
<sequence>MRVNIERVKQKFNKLASIGGTANGGVHRLALSDEDREARNLFVEWLKERELEVNIDDLGNIYGIKKGTDPSLPPLVLGSHLDTVPYGGRFDGTLGVLTGLEIIENLIDENQEHTQSVIVVNFTNEEGARFPKPMISSGVLANKYTTKDMHMLRDVTGKTIKDELDRIGYSGKRENRITKADKFFELHIEQGPALIEQGASAGIVEGIQGLSWHQVTFEGDADHAGPSPMAFRKDAGVGAVKAMYRLHEWVSSAGDETMITFGKIKTEPDVVNVIPGKAVFSVDIRHPDPNILQRRVEEMKQIVIETSLETRLTNCIEDLSYMPPVVFSSDLTEQLEEICLKESIPAVRMYSGAGHDAMYMNRIAETVMVFVPSLNGKSHNEAEESRWEDIESCMNLTAELVTLSLHSRERQK</sequence>
<dbReference type="InterPro" id="IPR011650">
    <property type="entry name" value="Peptidase_M20_dimer"/>
</dbReference>
<name>A0A2W0H5R9_9BACI</name>
<dbReference type="PANTHER" id="PTHR32494:SF5">
    <property type="entry name" value="ALLANTOATE AMIDOHYDROLASE"/>
    <property type="match status" value="1"/>
</dbReference>
<keyword evidence="3" id="KW-0862">Zinc</keyword>
<reference evidence="5 6" key="1">
    <citation type="submission" date="2017-10" db="EMBL/GenBank/DDBJ databases">
        <title>Bacillus sp. nov., a halophilic bacterium isolated from a Yangshapao Lake.</title>
        <authorList>
            <person name="Wang H."/>
        </authorList>
    </citation>
    <scope>NUCLEOTIDE SEQUENCE [LARGE SCALE GENOMIC DNA]</scope>
    <source>
        <strain evidence="5 6">YSP-3</strain>
    </source>
</reference>
<dbReference type="GO" id="GO:0046872">
    <property type="term" value="F:metal ion binding"/>
    <property type="evidence" value="ECO:0007669"/>
    <property type="project" value="UniProtKB-KW"/>
</dbReference>
<dbReference type="NCBIfam" id="TIGR01879">
    <property type="entry name" value="hydantase"/>
    <property type="match status" value="1"/>
</dbReference>
<evidence type="ECO:0000256" key="1">
    <source>
        <dbReference type="ARBA" id="ARBA00006153"/>
    </source>
</evidence>
<dbReference type="PIRSF" id="PIRSF001235">
    <property type="entry name" value="Amidase_carbamoylase"/>
    <property type="match status" value="1"/>
</dbReference>
<evidence type="ECO:0000313" key="6">
    <source>
        <dbReference type="Proteomes" id="UP000248066"/>
    </source>
</evidence>
<dbReference type="OrthoDB" id="9808195at2"/>
<evidence type="ECO:0000256" key="2">
    <source>
        <dbReference type="ARBA" id="ARBA00022801"/>
    </source>
</evidence>
<comment type="cofactor">
    <cofactor evidence="3">
        <name>Zn(2+)</name>
        <dbReference type="ChEBI" id="CHEBI:29105"/>
    </cofactor>
    <text evidence="3">Binds 2 Zn(2+) ions per subunit.</text>
</comment>
<evidence type="ECO:0000259" key="4">
    <source>
        <dbReference type="Pfam" id="PF07687"/>
    </source>
</evidence>
<dbReference type="Gene3D" id="3.30.70.360">
    <property type="match status" value="1"/>
</dbReference>
<dbReference type="Proteomes" id="UP000248066">
    <property type="component" value="Unassembled WGS sequence"/>
</dbReference>
<protein>
    <submittedName>
        <fullName evidence="5">Zn-dependent hydrolase</fullName>
    </submittedName>
</protein>
<gene>
    <name evidence="5" type="ORF">CR205_00855</name>
</gene>
<dbReference type="PANTHER" id="PTHR32494">
    <property type="entry name" value="ALLANTOATE DEIMINASE-RELATED"/>
    <property type="match status" value="1"/>
</dbReference>
<feature type="binding site" evidence="3">
    <location>
        <position position="126"/>
    </location>
    <ligand>
        <name>Zn(2+)</name>
        <dbReference type="ChEBI" id="CHEBI:29105"/>
        <label>2</label>
    </ligand>
</feature>
<dbReference type="InterPro" id="IPR036264">
    <property type="entry name" value="Bact_exopeptidase_dim_dom"/>
</dbReference>
<dbReference type="NCBIfam" id="NF006771">
    <property type="entry name" value="PRK09290.1-5"/>
    <property type="match status" value="1"/>
</dbReference>